<proteinExistence type="predicted"/>
<comment type="caution">
    <text evidence="3">The sequence shown here is derived from an EMBL/GenBank/DDBJ whole genome shotgun (WGS) entry which is preliminary data.</text>
</comment>
<evidence type="ECO:0000313" key="4">
    <source>
        <dbReference type="Proteomes" id="UP000620366"/>
    </source>
</evidence>
<feature type="chain" id="PRO_5036758494" description="Copper amine oxidase-like N-terminal domain-containing protein" evidence="1">
    <location>
        <begin position="25"/>
        <end position="233"/>
    </location>
</feature>
<feature type="domain" description="Copper amine oxidase-like N-terminal" evidence="2">
    <location>
        <begin position="57"/>
        <end position="99"/>
    </location>
</feature>
<dbReference type="AlphaFoldDB" id="A0A926DFG6"/>
<dbReference type="EMBL" id="JACRSP010000005">
    <property type="protein sequence ID" value="MBC8537178.1"/>
    <property type="molecule type" value="Genomic_DNA"/>
</dbReference>
<dbReference type="RefSeq" id="WP_249301549.1">
    <property type="nucleotide sequence ID" value="NZ_JACRSP010000005.1"/>
</dbReference>
<organism evidence="3 4">
    <name type="scientific">Feifania hominis</name>
    <dbReference type="NCBI Taxonomy" id="2763660"/>
    <lineage>
        <taxon>Bacteria</taxon>
        <taxon>Bacillati</taxon>
        <taxon>Bacillota</taxon>
        <taxon>Clostridia</taxon>
        <taxon>Eubacteriales</taxon>
        <taxon>Feifaniaceae</taxon>
        <taxon>Feifania</taxon>
    </lineage>
</organism>
<gene>
    <name evidence="3" type="ORF">H8695_10820</name>
</gene>
<dbReference type="InterPro" id="IPR012854">
    <property type="entry name" value="Cu_amine_oxidase-like_N"/>
</dbReference>
<feature type="signal peptide" evidence="1">
    <location>
        <begin position="1"/>
        <end position="24"/>
    </location>
</feature>
<evidence type="ECO:0000256" key="1">
    <source>
        <dbReference type="SAM" id="SignalP"/>
    </source>
</evidence>
<accession>A0A926DFG6</accession>
<protein>
    <recommendedName>
        <fullName evidence="2">Copper amine oxidase-like N-terminal domain-containing protein</fullName>
    </recommendedName>
</protein>
<evidence type="ECO:0000313" key="3">
    <source>
        <dbReference type="EMBL" id="MBC8537178.1"/>
    </source>
</evidence>
<reference evidence="3" key="1">
    <citation type="submission" date="2020-08" db="EMBL/GenBank/DDBJ databases">
        <title>Genome public.</title>
        <authorList>
            <person name="Liu C."/>
            <person name="Sun Q."/>
        </authorList>
    </citation>
    <scope>NUCLEOTIDE SEQUENCE</scope>
    <source>
        <strain evidence="3">BX7</strain>
    </source>
</reference>
<dbReference type="Pfam" id="PF07833">
    <property type="entry name" value="Cu_amine_oxidN1"/>
    <property type="match status" value="1"/>
</dbReference>
<dbReference type="Proteomes" id="UP000620366">
    <property type="component" value="Unassembled WGS sequence"/>
</dbReference>
<evidence type="ECO:0000259" key="2">
    <source>
        <dbReference type="Pfam" id="PF07833"/>
    </source>
</evidence>
<keyword evidence="1" id="KW-0732">Signal</keyword>
<sequence length="233" mass="24985">MKKRTIGILLALTLCLGFCAGALATDGNETISAILNRKVKISYNGEIQNLKDGNGVAVYPLTYNGTTYLPVRAVAGLLGLPVDFDSSTDTVLLGTSEKQPSALVSKTNSGTNEYSWIIRESEELKITGDSGIQEYQNGIAWKIWNGSASVSRERVLYFDLSGHTEISFTAWSDIAAKVYVYDQDYNVLTSFELTPNALTPKTVNIAGASKIAFGANGPAGSKGMLKILDATVK</sequence>
<keyword evidence="4" id="KW-1185">Reference proteome</keyword>
<name>A0A926DFG6_9FIRM</name>